<dbReference type="Gene3D" id="1.10.490.10">
    <property type="entry name" value="Globins"/>
    <property type="match status" value="1"/>
</dbReference>
<reference evidence="6 7" key="1">
    <citation type="submission" date="2020-08" db="EMBL/GenBank/DDBJ databases">
        <title>Functional genomics of gut bacteria from endangered species of beetles.</title>
        <authorList>
            <person name="Carlos-Shanley C."/>
        </authorList>
    </citation>
    <scope>NUCLEOTIDE SEQUENCE [LARGE SCALE GENOMIC DNA]</scope>
    <source>
        <strain evidence="6 7">S00151</strain>
    </source>
</reference>
<dbReference type="CDD" id="cd08916">
    <property type="entry name" value="TrHb3_P"/>
    <property type="match status" value="1"/>
</dbReference>
<keyword evidence="2 5" id="KW-0349">Heme</keyword>
<dbReference type="Proteomes" id="UP000592180">
    <property type="component" value="Unassembled WGS sequence"/>
</dbReference>
<dbReference type="EMBL" id="JACHLE010000002">
    <property type="protein sequence ID" value="MBB4806808.1"/>
    <property type="molecule type" value="Genomic_DNA"/>
</dbReference>
<protein>
    <submittedName>
        <fullName evidence="6">Hemoglobin</fullName>
    </submittedName>
</protein>
<dbReference type="InterPro" id="IPR001486">
    <property type="entry name" value="Hemoglobin_trunc"/>
</dbReference>
<name>A0A840KFK8_9FLAO</name>
<feature type="binding site" description="distal binding residue" evidence="5">
    <location>
        <position position="68"/>
    </location>
    <ligand>
        <name>heme</name>
        <dbReference type="ChEBI" id="CHEBI:30413"/>
    </ligand>
    <ligandPart>
        <name>Fe</name>
        <dbReference type="ChEBI" id="CHEBI:18248"/>
    </ligandPart>
</feature>
<organism evidence="6 7">
    <name type="scientific">Chryseobacterium defluvii</name>
    <dbReference type="NCBI Taxonomy" id="160396"/>
    <lineage>
        <taxon>Bacteria</taxon>
        <taxon>Pseudomonadati</taxon>
        <taxon>Bacteroidota</taxon>
        <taxon>Flavobacteriia</taxon>
        <taxon>Flavobacteriales</taxon>
        <taxon>Weeksellaceae</taxon>
        <taxon>Chryseobacterium group</taxon>
        <taxon>Chryseobacterium</taxon>
    </lineage>
</organism>
<dbReference type="AlphaFoldDB" id="A0A840KFK8"/>
<evidence type="ECO:0000256" key="1">
    <source>
        <dbReference type="ARBA" id="ARBA00022448"/>
    </source>
</evidence>
<evidence type="ECO:0000256" key="5">
    <source>
        <dbReference type="PIRSR" id="PIRSR601486-1"/>
    </source>
</evidence>
<dbReference type="GO" id="GO:0019825">
    <property type="term" value="F:oxygen binding"/>
    <property type="evidence" value="ECO:0007669"/>
    <property type="project" value="InterPro"/>
</dbReference>
<evidence type="ECO:0000256" key="3">
    <source>
        <dbReference type="ARBA" id="ARBA00022723"/>
    </source>
</evidence>
<dbReference type="Pfam" id="PF01152">
    <property type="entry name" value="Bac_globin"/>
    <property type="match status" value="1"/>
</dbReference>
<keyword evidence="4 5" id="KW-0408">Iron</keyword>
<dbReference type="RefSeq" id="WP_184188924.1">
    <property type="nucleotide sequence ID" value="NZ_JACHLE010000002.1"/>
</dbReference>
<gene>
    <name evidence="6" type="ORF">HNP38_002104</name>
</gene>
<keyword evidence="7" id="KW-1185">Reference proteome</keyword>
<dbReference type="GO" id="GO:0020037">
    <property type="term" value="F:heme binding"/>
    <property type="evidence" value="ECO:0007669"/>
    <property type="project" value="InterPro"/>
</dbReference>
<accession>A0A840KFK8</accession>
<sequence>MKKLESREDIEHLVNSFYAKVIKDETIGFFFNDIAKVDWDKHLPKMYSFWETILFGQMNYKGNPMAVHFPINEIQAMEKEHFDRWLALWRNTIEENFAGENADMAIYKSENIAKLMAYKMEMARRLD</sequence>
<evidence type="ECO:0000256" key="4">
    <source>
        <dbReference type="ARBA" id="ARBA00023004"/>
    </source>
</evidence>
<keyword evidence="1" id="KW-0813">Transport</keyword>
<proteinExistence type="predicted"/>
<keyword evidence="3 5" id="KW-0479">Metal-binding</keyword>
<evidence type="ECO:0000256" key="2">
    <source>
        <dbReference type="ARBA" id="ARBA00022617"/>
    </source>
</evidence>
<dbReference type="GO" id="GO:0046872">
    <property type="term" value="F:metal ion binding"/>
    <property type="evidence" value="ECO:0007669"/>
    <property type="project" value="UniProtKB-KW"/>
</dbReference>
<dbReference type="InterPro" id="IPR009050">
    <property type="entry name" value="Globin-like_sf"/>
</dbReference>
<dbReference type="InterPro" id="IPR012292">
    <property type="entry name" value="Globin/Proto"/>
</dbReference>
<dbReference type="SUPFAM" id="SSF46458">
    <property type="entry name" value="Globin-like"/>
    <property type="match status" value="1"/>
</dbReference>
<evidence type="ECO:0000313" key="6">
    <source>
        <dbReference type="EMBL" id="MBB4806808.1"/>
    </source>
</evidence>
<evidence type="ECO:0000313" key="7">
    <source>
        <dbReference type="Proteomes" id="UP000592180"/>
    </source>
</evidence>
<comment type="caution">
    <text evidence="6">The sequence shown here is derived from an EMBL/GenBank/DDBJ whole genome shotgun (WGS) entry which is preliminary data.</text>
</comment>